<proteinExistence type="predicted"/>
<organism evidence="2 3">
    <name type="scientific">Romanomermis culicivorax</name>
    <name type="common">Nematode worm</name>
    <dbReference type="NCBI Taxonomy" id="13658"/>
    <lineage>
        <taxon>Eukaryota</taxon>
        <taxon>Metazoa</taxon>
        <taxon>Ecdysozoa</taxon>
        <taxon>Nematoda</taxon>
        <taxon>Enoplea</taxon>
        <taxon>Dorylaimia</taxon>
        <taxon>Mermithida</taxon>
        <taxon>Mermithoidea</taxon>
        <taxon>Mermithidae</taxon>
        <taxon>Romanomermis</taxon>
    </lineage>
</organism>
<evidence type="ECO:0000256" key="1">
    <source>
        <dbReference type="SAM" id="MobiDB-lite"/>
    </source>
</evidence>
<accession>A0A915HR27</accession>
<reference evidence="3" key="1">
    <citation type="submission" date="2022-11" db="UniProtKB">
        <authorList>
            <consortium name="WormBaseParasite"/>
        </authorList>
    </citation>
    <scope>IDENTIFICATION</scope>
</reference>
<sequence>MNAISSTLHKLEKSDKFRHYPSPPLDEKSIGVCDDVCDESPSGFINGDDNERFWWSPSAIVVICVESSSEMTTICEQHGIDDEVDELWPPSPPPTSSSSTVSSCWANNCLASLTA</sequence>
<evidence type="ECO:0000313" key="3">
    <source>
        <dbReference type="WBParaSite" id="nRc.2.0.1.t04388-RA"/>
    </source>
</evidence>
<feature type="region of interest" description="Disordered" evidence="1">
    <location>
        <begin position="83"/>
        <end position="102"/>
    </location>
</feature>
<dbReference type="Proteomes" id="UP000887565">
    <property type="component" value="Unplaced"/>
</dbReference>
<dbReference type="AlphaFoldDB" id="A0A915HR27"/>
<dbReference type="WBParaSite" id="nRc.2.0.1.t04388-RA">
    <property type="protein sequence ID" value="nRc.2.0.1.t04388-RA"/>
    <property type="gene ID" value="nRc.2.0.1.g04388"/>
</dbReference>
<protein>
    <submittedName>
        <fullName evidence="3">Uncharacterized protein</fullName>
    </submittedName>
</protein>
<name>A0A915HR27_ROMCU</name>
<keyword evidence="2" id="KW-1185">Reference proteome</keyword>
<evidence type="ECO:0000313" key="2">
    <source>
        <dbReference type="Proteomes" id="UP000887565"/>
    </source>
</evidence>